<feature type="region of interest" description="Disordered" evidence="2">
    <location>
        <begin position="92"/>
        <end position="135"/>
    </location>
</feature>
<proteinExistence type="predicted"/>
<dbReference type="AlphaFoldDB" id="A0A7J7N4X1"/>
<dbReference type="EMBL" id="JACGCM010001057">
    <property type="protein sequence ID" value="KAF6162070.1"/>
    <property type="molecule type" value="Genomic_DNA"/>
</dbReference>
<keyword evidence="4" id="KW-1185">Reference proteome</keyword>
<evidence type="ECO:0000313" key="4">
    <source>
        <dbReference type="Proteomes" id="UP000541444"/>
    </source>
</evidence>
<comment type="caution">
    <text evidence="3">The sequence shown here is derived from an EMBL/GenBank/DDBJ whole genome shotgun (WGS) entry which is preliminary data.</text>
</comment>
<reference evidence="3 4" key="1">
    <citation type="journal article" date="2020" name="IScience">
        <title>Genome Sequencing of the Endangered Kingdonia uniflora (Circaeasteraceae, Ranunculales) Reveals Potential Mechanisms of Evolutionary Specialization.</title>
        <authorList>
            <person name="Sun Y."/>
            <person name="Deng T."/>
            <person name="Zhang A."/>
            <person name="Moore M.J."/>
            <person name="Landis J.B."/>
            <person name="Lin N."/>
            <person name="Zhang H."/>
            <person name="Zhang X."/>
            <person name="Huang J."/>
            <person name="Zhang X."/>
            <person name="Sun H."/>
            <person name="Wang H."/>
        </authorList>
    </citation>
    <scope>NUCLEOTIDE SEQUENCE [LARGE SCALE GENOMIC DNA]</scope>
    <source>
        <strain evidence="3">TB1705</strain>
        <tissue evidence="3">Leaf</tissue>
    </source>
</reference>
<feature type="compositionally biased region" description="Basic and acidic residues" evidence="2">
    <location>
        <begin position="119"/>
        <end position="134"/>
    </location>
</feature>
<accession>A0A7J7N4X1</accession>
<dbReference type="Proteomes" id="UP000541444">
    <property type="component" value="Unassembled WGS sequence"/>
</dbReference>
<gene>
    <name evidence="3" type="ORF">GIB67_025836</name>
</gene>
<evidence type="ECO:0000313" key="3">
    <source>
        <dbReference type="EMBL" id="KAF6162070.1"/>
    </source>
</evidence>
<name>A0A7J7N4X1_9MAGN</name>
<evidence type="ECO:0000256" key="1">
    <source>
        <dbReference type="SAM" id="Coils"/>
    </source>
</evidence>
<organism evidence="3 4">
    <name type="scientific">Kingdonia uniflora</name>
    <dbReference type="NCBI Taxonomy" id="39325"/>
    <lineage>
        <taxon>Eukaryota</taxon>
        <taxon>Viridiplantae</taxon>
        <taxon>Streptophyta</taxon>
        <taxon>Embryophyta</taxon>
        <taxon>Tracheophyta</taxon>
        <taxon>Spermatophyta</taxon>
        <taxon>Magnoliopsida</taxon>
        <taxon>Ranunculales</taxon>
        <taxon>Circaeasteraceae</taxon>
        <taxon>Kingdonia</taxon>
    </lineage>
</organism>
<sequence>MEAKFYAVKIESLQADNQRMDADVSDYWNVLVDLESAKSKIKTLKKKMRLKEENMGLANEIEQLQANRCVNIEELVYLRWVNACLQHKHKHYQAPPGKTLARELSKNSSPRSEKKVKKLIPDHTKSEGTNDKQDGFNLMAWT</sequence>
<evidence type="ECO:0000256" key="2">
    <source>
        <dbReference type="SAM" id="MobiDB-lite"/>
    </source>
</evidence>
<keyword evidence="1" id="KW-0175">Coiled coil</keyword>
<protein>
    <submittedName>
        <fullName evidence="3">Uncharacterized protein</fullName>
    </submittedName>
</protein>
<dbReference type="OrthoDB" id="1870283at2759"/>
<feature type="coiled-coil region" evidence="1">
    <location>
        <begin position="34"/>
        <end position="67"/>
    </location>
</feature>